<evidence type="ECO:0000256" key="8">
    <source>
        <dbReference type="SAM" id="Phobius"/>
    </source>
</evidence>
<keyword evidence="4 10" id="KW-0808">Transferase</keyword>
<feature type="transmembrane region" description="Helical" evidence="8">
    <location>
        <begin position="325"/>
        <end position="345"/>
    </location>
</feature>
<gene>
    <name evidence="10" type="ORF">SAMN05444167_2653</name>
</gene>
<dbReference type="Pfam" id="PF13231">
    <property type="entry name" value="PMT_2"/>
    <property type="match status" value="1"/>
</dbReference>
<dbReference type="GO" id="GO:0016763">
    <property type="term" value="F:pentosyltransferase activity"/>
    <property type="evidence" value="ECO:0007669"/>
    <property type="project" value="TreeGrafter"/>
</dbReference>
<dbReference type="InterPro" id="IPR050297">
    <property type="entry name" value="LipidA_mod_glycosyltrf_83"/>
</dbReference>
<dbReference type="GO" id="GO:0005886">
    <property type="term" value="C:plasma membrane"/>
    <property type="evidence" value="ECO:0007669"/>
    <property type="project" value="UniProtKB-SubCell"/>
</dbReference>
<name>A0A1G7LYF1_9BACT</name>
<dbReference type="GO" id="GO:0009103">
    <property type="term" value="P:lipopolysaccharide biosynthetic process"/>
    <property type="evidence" value="ECO:0007669"/>
    <property type="project" value="UniProtKB-ARBA"/>
</dbReference>
<feature type="transmembrane region" description="Helical" evidence="8">
    <location>
        <begin position="237"/>
        <end position="254"/>
    </location>
</feature>
<evidence type="ECO:0000313" key="10">
    <source>
        <dbReference type="EMBL" id="SDF54545.1"/>
    </source>
</evidence>
<protein>
    <submittedName>
        <fullName evidence="10">Dolichyl-phosphate-mannose-protein mannosyltransferase</fullName>
    </submittedName>
</protein>
<evidence type="ECO:0000259" key="9">
    <source>
        <dbReference type="Pfam" id="PF13231"/>
    </source>
</evidence>
<comment type="subcellular location">
    <subcellularLocation>
        <location evidence="1">Cell membrane</location>
        <topology evidence="1">Multi-pass membrane protein</topology>
    </subcellularLocation>
</comment>
<evidence type="ECO:0000256" key="5">
    <source>
        <dbReference type="ARBA" id="ARBA00022692"/>
    </source>
</evidence>
<keyword evidence="5 8" id="KW-0812">Transmembrane</keyword>
<dbReference type="InterPro" id="IPR038731">
    <property type="entry name" value="RgtA/B/C-like"/>
</dbReference>
<evidence type="ECO:0000256" key="7">
    <source>
        <dbReference type="ARBA" id="ARBA00023136"/>
    </source>
</evidence>
<dbReference type="OrthoDB" id="105783at2"/>
<feature type="transmembrane region" description="Helical" evidence="8">
    <location>
        <begin position="290"/>
        <end position="313"/>
    </location>
</feature>
<evidence type="ECO:0000256" key="2">
    <source>
        <dbReference type="ARBA" id="ARBA00022475"/>
    </source>
</evidence>
<keyword evidence="11" id="KW-1185">Reference proteome</keyword>
<keyword evidence="7 8" id="KW-0472">Membrane</keyword>
<feature type="transmembrane region" description="Helical" evidence="8">
    <location>
        <begin position="113"/>
        <end position="132"/>
    </location>
</feature>
<dbReference type="AlphaFoldDB" id="A0A1G7LYF1"/>
<feature type="transmembrane region" description="Helical" evidence="8">
    <location>
        <begin position="12"/>
        <end position="33"/>
    </location>
</feature>
<evidence type="ECO:0000256" key="4">
    <source>
        <dbReference type="ARBA" id="ARBA00022679"/>
    </source>
</evidence>
<accession>A0A1G7LYF1</accession>
<proteinExistence type="predicted"/>
<evidence type="ECO:0000256" key="1">
    <source>
        <dbReference type="ARBA" id="ARBA00004651"/>
    </source>
</evidence>
<reference evidence="10 11" key="1">
    <citation type="submission" date="2016-10" db="EMBL/GenBank/DDBJ databases">
        <authorList>
            <person name="de Groot N.N."/>
        </authorList>
    </citation>
    <scope>NUCLEOTIDE SEQUENCE [LARGE SCALE GENOMIC DNA]</scope>
    <source>
        <strain evidence="10 11">GAS232</strain>
    </source>
</reference>
<keyword evidence="3 10" id="KW-0328">Glycosyltransferase</keyword>
<evidence type="ECO:0000256" key="3">
    <source>
        <dbReference type="ARBA" id="ARBA00022676"/>
    </source>
</evidence>
<feature type="transmembrane region" description="Helical" evidence="8">
    <location>
        <begin position="79"/>
        <end position="106"/>
    </location>
</feature>
<dbReference type="RefSeq" id="WP_083345558.1">
    <property type="nucleotide sequence ID" value="NZ_LT629690.1"/>
</dbReference>
<feature type="domain" description="Glycosyltransferase RgtA/B/C/D-like" evidence="9">
    <location>
        <begin position="69"/>
        <end position="209"/>
    </location>
</feature>
<keyword evidence="6 8" id="KW-1133">Transmembrane helix</keyword>
<dbReference type="PANTHER" id="PTHR33908">
    <property type="entry name" value="MANNOSYLTRANSFERASE YKCB-RELATED"/>
    <property type="match status" value="1"/>
</dbReference>
<evidence type="ECO:0000313" key="11">
    <source>
        <dbReference type="Proteomes" id="UP000182427"/>
    </source>
</evidence>
<dbReference type="Proteomes" id="UP000182427">
    <property type="component" value="Chromosome I"/>
</dbReference>
<organism evidence="10 11">
    <name type="scientific">Terriglobus roseus</name>
    <dbReference type="NCBI Taxonomy" id="392734"/>
    <lineage>
        <taxon>Bacteria</taxon>
        <taxon>Pseudomonadati</taxon>
        <taxon>Acidobacteriota</taxon>
        <taxon>Terriglobia</taxon>
        <taxon>Terriglobales</taxon>
        <taxon>Acidobacteriaceae</taxon>
        <taxon>Terriglobus</taxon>
    </lineage>
</organism>
<keyword evidence="2" id="KW-1003">Cell membrane</keyword>
<dbReference type="EMBL" id="LT629690">
    <property type="protein sequence ID" value="SDF54545.1"/>
    <property type="molecule type" value="Genomic_DNA"/>
</dbReference>
<evidence type="ECO:0000256" key="6">
    <source>
        <dbReference type="ARBA" id="ARBA00022989"/>
    </source>
</evidence>
<sequence>MTRRIDAQERAPISVTWLFAPVFAAVTLLHLTLLRLPYFWDEGGYYIPAAWDFFRLGTVIPVTTVRNAHPPLPSVVMAAWWKIFGFHILSTRLLMCVVTTFALLAVFKLARMFVGQAAAFAVLVLTAIYPVWFAQSTLAHADMFAAAFTLWALCFYADRPGWTLSRSHNSVGRNAVWVATLFSLACMAKETAIVIPAALFCFEVMLLADRRPAVMARIHGDALPEDAERPHRLDWRWLLTLVVPALVLVLWYVYHHWKTGFTFGNPEYLRYNATANMSIKRVLSSLRHRLVHLTTHMNLFLPVIATVVIFLLPSRTGKPMLPRPALRMIAVLLVVQWVAFSVLGGALLTRYVLPAYPLLLMVCVAAWQSRTQRWPLIAGLSLAAFAIGCEVNPPYPFAPEDNLAYRDMIVVHEHAINFVTRRYPQATVLTAWPVLADLQRPELGYLKTPMKTAAVENFSREELRKATVDPGAYDVVIVFSTKYDPPVGGLNLAGHSRDDDKRFYDWHADLLPAEAAALLHGQVVWEEDRKGEWAAVITFPRGYDVRLRLPFRGMAGGRQL</sequence>
<dbReference type="PANTHER" id="PTHR33908:SF11">
    <property type="entry name" value="MEMBRANE PROTEIN"/>
    <property type="match status" value="1"/>
</dbReference>